<evidence type="ECO:0000256" key="1">
    <source>
        <dbReference type="SAM" id="MobiDB-lite"/>
    </source>
</evidence>
<feature type="transmembrane region" description="Helical" evidence="2">
    <location>
        <begin position="186"/>
        <end position="205"/>
    </location>
</feature>
<keyword evidence="2" id="KW-1133">Transmembrane helix</keyword>
<organism evidence="3 4">
    <name type="scientific">Periconia macrospinosa</name>
    <dbReference type="NCBI Taxonomy" id="97972"/>
    <lineage>
        <taxon>Eukaryota</taxon>
        <taxon>Fungi</taxon>
        <taxon>Dikarya</taxon>
        <taxon>Ascomycota</taxon>
        <taxon>Pezizomycotina</taxon>
        <taxon>Dothideomycetes</taxon>
        <taxon>Pleosporomycetidae</taxon>
        <taxon>Pleosporales</taxon>
        <taxon>Massarineae</taxon>
        <taxon>Periconiaceae</taxon>
        <taxon>Periconia</taxon>
    </lineage>
</organism>
<evidence type="ECO:0000313" key="4">
    <source>
        <dbReference type="Proteomes" id="UP000244855"/>
    </source>
</evidence>
<accession>A0A2V1E857</accession>
<sequence>MSLTPPLLLTLSLIHLPLHLSFSLKHRLQTQHPTYLILSILASILQILTYTFLIVLESPIPTRRAYVGVFVFAVNAGPTVLTAAMAVLGPRVLLRTTTTTTVAAAAVRDGEERSTTHHTPSVQNKITRRLITPILLAMHAVVLTLQITGTLLVVVVGGVSSSPANHFKPPTNISAAGGENILRTSLVLHGVCIVGLGVLFGMAFFNRTITTFTSSSTSSSDSYDSDDDNDSINTFHKQKQNHNHKEPHKQKKQPFLQLFLLLQTTLIPTLLLIRTLYRCVRPLAGVPPLLHSSSSVANVNVNVDAGGKMVLFYSLDAAMVMLAFWGDFLVVVGLGVWGERGGGGREVK</sequence>
<dbReference type="Proteomes" id="UP000244855">
    <property type="component" value="Unassembled WGS sequence"/>
</dbReference>
<evidence type="ECO:0000313" key="3">
    <source>
        <dbReference type="EMBL" id="PVI06259.1"/>
    </source>
</evidence>
<feature type="transmembrane region" description="Helical" evidence="2">
    <location>
        <begin position="317"/>
        <end position="338"/>
    </location>
</feature>
<keyword evidence="4" id="KW-1185">Reference proteome</keyword>
<reference evidence="3 4" key="1">
    <citation type="journal article" date="2018" name="Sci. Rep.">
        <title>Comparative genomics provides insights into the lifestyle and reveals functional heterogeneity of dark septate endophytic fungi.</title>
        <authorList>
            <person name="Knapp D.G."/>
            <person name="Nemeth J.B."/>
            <person name="Barry K."/>
            <person name="Hainaut M."/>
            <person name="Henrissat B."/>
            <person name="Johnson J."/>
            <person name="Kuo A."/>
            <person name="Lim J.H.P."/>
            <person name="Lipzen A."/>
            <person name="Nolan M."/>
            <person name="Ohm R.A."/>
            <person name="Tamas L."/>
            <person name="Grigoriev I.V."/>
            <person name="Spatafora J.W."/>
            <person name="Nagy L.G."/>
            <person name="Kovacs G.M."/>
        </authorList>
    </citation>
    <scope>NUCLEOTIDE SEQUENCE [LARGE SCALE GENOMIC DNA]</scope>
    <source>
        <strain evidence="3 4">DSE2036</strain>
    </source>
</reference>
<feature type="compositionally biased region" description="Low complexity" evidence="1">
    <location>
        <begin position="213"/>
        <end position="222"/>
    </location>
</feature>
<feature type="compositionally biased region" description="Basic residues" evidence="1">
    <location>
        <begin position="236"/>
        <end position="249"/>
    </location>
</feature>
<feature type="transmembrane region" description="Helical" evidence="2">
    <location>
        <begin position="6"/>
        <end position="24"/>
    </location>
</feature>
<feature type="transmembrane region" description="Helical" evidence="2">
    <location>
        <begin position="255"/>
        <end position="277"/>
    </location>
</feature>
<keyword evidence="2" id="KW-0472">Membrane</keyword>
<feature type="transmembrane region" description="Helical" evidence="2">
    <location>
        <begin position="67"/>
        <end position="88"/>
    </location>
</feature>
<name>A0A2V1E857_9PLEO</name>
<protein>
    <submittedName>
        <fullName evidence="3">Uncharacterized protein</fullName>
    </submittedName>
</protein>
<dbReference type="AlphaFoldDB" id="A0A2V1E857"/>
<keyword evidence="2" id="KW-0812">Transmembrane</keyword>
<proteinExistence type="predicted"/>
<feature type="region of interest" description="Disordered" evidence="1">
    <location>
        <begin position="213"/>
        <end position="249"/>
    </location>
</feature>
<dbReference type="EMBL" id="KZ805309">
    <property type="protein sequence ID" value="PVI06259.1"/>
    <property type="molecule type" value="Genomic_DNA"/>
</dbReference>
<evidence type="ECO:0000256" key="2">
    <source>
        <dbReference type="SAM" id="Phobius"/>
    </source>
</evidence>
<feature type="transmembrane region" description="Helical" evidence="2">
    <location>
        <begin position="36"/>
        <end position="55"/>
    </location>
</feature>
<gene>
    <name evidence="3" type="ORF">DM02DRAFT_649772</name>
</gene>
<feature type="transmembrane region" description="Helical" evidence="2">
    <location>
        <begin position="134"/>
        <end position="159"/>
    </location>
</feature>